<dbReference type="EMBL" id="GL535028">
    <property type="protein sequence ID" value="EFQ90859.1"/>
    <property type="molecule type" value="Genomic_DNA"/>
</dbReference>
<accession>E3RTU0</accession>
<name>E3RTU0_PYRTT</name>
<evidence type="ECO:0000313" key="2">
    <source>
        <dbReference type="EMBL" id="EFQ90859.1"/>
    </source>
</evidence>
<reference evidence="2 3" key="1">
    <citation type="journal article" date="2010" name="Genome Biol.">
        <title>A first genome assembly of the barley fungal pathogen Pyrenophora teres f. teres.</title>
        <authorList>
            <person name="Ellwood S.R."/>
            <person name="Liu Z."/>
            <person name="Syme R.A."/>
            <person name="Lai Z."/>
            <person name="Hane J.K."/>
            <person name="Keiper F."/>
            <person name="Moffat C.S."/>
            <person name="Oliver R.P."/>
            <person name="Friesen T.L."/>
        </authorList>
    </citation>
    <scope>NUCLEOTIDE SEQUENCE [LARGE SCALE GENOMIC DNA]</scope>
    <source>
        <strain evidence="2 3">0-1</strain>
    </source>
</reference>
<feature type="region of interest" description="Disordered" evidence="1">
    <location>
        <begin position="1"/>
        <end position="24"/>
    </location>
</feature>
<feature type="compositionally biased region" description="Polar residues" evidence="1">
    <location>
        <begin position="1"/>
        <end position="10"/>
    </location>
</feature>
<dbReference type="Proteomes" id="UP000001067">
    <property type="component" value="Unassembled WGS sequence"/>
</dbReference>
<protein>
    <submittedName>
        <fullName evidence="2">Uncharacterized protein</fullName>
    </submittedName>
</protein>
<dbReference type="HOGENOM" id="CLU_2564760_0_0_1"/>
<evidence type="ECO:0000256" key="1">
    <source>
        <dbReference type="SAM" id="MobiDB-lite"/>
    </source>
</evidence>
<dbReference type="OrthoDB" id="3903894at2759"/>
<keyword evidence="3" id="KW-1185">Reference proteome</keyword>
<proteinExistence type="predicted"/>
<sequence>AIQPTNTVNTAAKRRRQPDPDMFDGTRKQYQVFYQQLTAKVENNKNDFENDKIACDYAFARLKGTAATLTLPYMNQIRISGK</sequence>
<evidence type="ECO:0000313" key="3">
    <source>
        <dbReference type="Proteomes" id="UP000001067"/>
    </source>
</evidence>
<feature type="non-terminal residue" evidence="2">
    <location>
        <position position="1"/>
    </location>
</feature>
<dbReference type="KEGG" id="pte:PTT_12445"/>
<dbReference type="AlphaFoldDB" id="E3RTU0"/>
<gene>
    <name evidence="2" type="ORF">PTT_12445</name>
</gene>
<organism evidence="3">
    <name type="scientific">Pyrenophora teres f. teres (strain 0-1)</name>
    <name type="common">Barley net blotch fungus</name>
    <name type="synonym">Drechslera teres f. teres</name>
    <dbReference type="NCBI Taxonomy" id="861557"/>
    <lineage>
        <taxon>Eukaryota</taxon>
        <taxon>Fungi</taxon>
        <taxon>Dikarya</taxon>
        <taxon>Ascomycota</taxon>
        <taxon>Pezizomycotina</taxon>
        <taxon>Dothideomycetes</taxon>
        <taxon>Pleosporomycetidae</taxon>
        <taxon>Pleosporales</taxon>
        <taxon>Pleosporineae</taxon>
        <taxon>Pleosporaceae</taxon>
        <taxon>Pyrenophora</taxon>
    </lineage>
</organism>